<feature type="region of interest" description="Disordered" evidence="1">
    <location>
        <begin position="1"/>
        <end position="25"/>
    </location>
</feature>
<dbReference type="HOGENOM" id="CLU_2061146_0_0_1"/>
<accession>G2YGF9</accession>
<name>G2YGF9_BOTF4</name>
<dbReference type="Proteomes" id="UP000008177">
    <property type="component" value="Unplaced contigs"/>
</dbReference>
<protein>
    <submittedName>
        <fullName evidence="2">Uncharacterized protein</fullName>
    </submittedName>
</protein>
<evidence type="ECO:0000313" key="3">
    <source>
        <dbReference type="Proteomes" id="UP000008177"/>
    </source>
</evidence>
<dbReference type="EMBL" id="FQ790330">
    <property type="protein sequence ID" value="CCD50857.1"/>
    <property type="molecule type" value="Genomic_DNA"/>
</dbReference>
<reference evidence="3" key="1">
    <citation type="journal article" date="2011" name="PLoS Genet.">
        <title>Genomic analysis of the necrotrophic fungal pathogens Sclerotinia sclerotiorum and Botrytis cinerea.</title>
        <authorList>
            <person name="Amselem J."/>
            <person name="Cuomo C.A."/>
            <person name="van Kan J.A."/>
            <person name="Viaud M."/>
            <person name="Benito E.P."/>
            <person name="Couloux A."/>
            <person name="Coutinho P.M."/>
            <person name="de Vries R.P."/>
            <person name="Dyer P.S."/>
            <person name="Fillinger S."/>
            <person name="Fournier E."/>
            <person name="Gout L."/>
            <person name="Hahn M."/>
            <person name="Kohn L."/>
            <person name="Lapalu N."/>
            <person name="Plummer K.M."/>
            <person name="Pradier J.M."/>
            <person name="Quevillon E."/>
            <person name="Sharon A."/>
            <person name="Simon A."/>
            <person name="ten Have A."/>
            <person name="Tudzynski B."/>
            <person name="Tudzynski P."/>
            <person name="Wincker P."/>
            <person name="Andrew M."/>
            <person name="Anthouard V."/>
            <person name="Beever R.E."/>
            <person name="Beffa R."/>
            <person name="Benoit I."/>
            <person name="Bouzid O."/>
            <person name="Brault B."/>
            <person name="Chen Z."/>
            <person name="Choquer M."/>
            <person name="Collemare J."/>
            <person name="Cotton P."/>
            <person name="Danchin E.G."/>
            <person name="Da Silva C."/>
            <person name="Gautier A."/>
            <person name="Giraud C."/>
            <person name="Giraud T."/>
            <person name="Gonzalez C."/>
            <person name="Grossetete S."/>
            <person name="Guldener U."/>
            <person name="Henrissat B."/>
            <person name="Howlett B.J."/>
            <person name="Kodira C."/>
            <person name="Kretschmer M."/>
            <person name="Lappartient A."/>
            <person name="Leroch M."/>
            <person name="Levis C."/>
            <person name="Mauceli E."/>
            <person name="Neuveglise C."/>
            <person name="Oeser B."/>
            <person name="Pearson M."/>
            <person name="Poulain J."/>
            <person name="Poussereau N."/>
            <person name="Quesneville H."/>
            <person name="Rascle C."/>
            <person name="Schumacher J."/>
            <person name="Segurens B."/>
            <person name="Sexton A."/>
            <person name="Silva E."/>
            <person name="Sirven C."/>
            <person name="Soanes D.M."/>
            <person name="Talbot N.J."/>
            <person name="Templeton M."/>
            <person name="Yandava C."/>
            <person name="Yarden O."/>
            <person name="Zeng Q."/>
            <person name="Rollins J.A."/>
            <person name="Lebrun M.H."/>
            <person name="Dickman M."/>
        </authorList>
    </citation>
    <scope>NUCLEOTIDE SEQUENCE [LARGE SCALE GENOMIC DNA]</scope>
    <source>
        <strain evidence="3">T4</strain>
    </source>
</reference>
<evidence type="ECO:0000256" key="1">
    <source>
        <dbReference type="SAM" id="MobiDB-lite"/>
    </source>
</evidence>
<sequence>MPPEIFDRPNAGAGESQPYTYSSHPHLCTVRKRERTYEPRNRQSRVYHKGLVYIGQIRTKCLGSPSRITIIPQEVTLRGYFERSLESFVRLFPVHSRARAAACMTIRRETIPLQSCIRP</sequence>
<gene>
    <name evidence="2" type="ORF">BofuT4_P086360.1</name>
</gene>
<organism evidence="2 3">
    <name type="scientific">Botryotinia fuckeliana (strain T4)</name>
    <name type="common">Noble rot fungus</name>
    <name type="synonym">Botrytis cinerea</name>
    <dbReference type="NCBI Taxonomy" id="999810"/>
    <lineage>
        <taxon>Eukaryota</taxon>
        <taxon>Fungi</taxon>
        <taxon>Dikarya</taxon>
        <taxon>Ascomycota</taxon>
        <taxon>Pezizomycotina</taxon>
        <taxon>Leotiomycetes</taxon>
        <taxon>Helotiales</taxon>
        <taxon>Sclerotiniaceae</taxon>
        <taxon>Botrytis</taxon>
    </lineage>
</organism>
<evidence type="ECO:0000313" key="2">
    <source>
        <dbReference type="EMBL" id="CCD50857.1"/>
    </source>
</evidence>
<dbReference type="AlphaFoldDB" id="G2YGF9"/>
<dbReference type="InParanoid" id="G2YGF9"/>
<proteinExistence type="predicted"/>